<keyword evidence="3" id="KW-1185">Reference proteome</keyword>
<keyword evidence="2" id="KW-0255">Endonuclease</keyword>
<dbReference type="PANTHER" id="PTHR42834">
    <property type="entry name" value="ENDONUCLEASE/EXONUCLEASE/PHOSPHATASE FAMILY PROTEIN (AFU_ORTHOLOGUE AFUA_3G09210)"/>
    <property type="match status" value="1"/>
</dbReference>
<proteinExistence type="predicted"/>
<dbReference type="EMBL" id="WWCM01000002">
    <property type="protein sequence ID" value="MYM38754.1"/>
    <property type="molecule type" value="Genomic_DNA"/>
</dbReference>
<dbReference type="InterPro" id="IPR005135">
    <property type="entry name" value="Endo/exonuclease/phosphatase"/>
</dbReference>
<organism evidence="2 3">
    <name type="scientific">Duganella qianjiadongensis</name>
    <dbReference type="NCBI Taxonomy" id="2692176"/>
    <lineage>
        <taxon>Bacteria</taxon>
        <taxon>Pseudomonadati</taxon>
        <taxon>Pseudomonadota</taxon>
        <taxon>Betaproteobacteria</taxon>
        <taxon>Burkholderiales</taxon>
        <taxon>Oxalobacteraceae</taxon>
        <taxon>Telluria group</taxon>
        <taxon>Duganella</taxon>
    </lineage>
</organism>
<evidence type="ECO:0000313" key="3">
    <source>
        <dbReference type="Proteomes" id="UP000478090"/>
    </source>
</evidence>
<dbReference type="PANTHER" id="PTHR42834:SF1">
    <property type="entry name" value="ENDONUCLEASE_EXONUCLEASE_PHOSPHATASE FAMILY PROTEIN (AFU_ORTHOLOGUE AFUA_3G09210)"/>
    <property type="match status" value="1"/>
</dbReference>
<comment type="caution">
    <text evidence="2">The sequence shown here is derived from an EMBL/GenBank/DDBJ whole genome shotgun (WGS) entry which is preliminary data.</text>
</comment>
<name>A0ABW9VJN0_9BURK</name>
<keyword evidence="2" id="KW-0378">Hydrolase</keyword>
<accession>A0ABW9VJN0</accession>
<dbReference type="Gene3D" id="3.60.10.10">
    <property type="entry name" value="Endonuclease/exonuclease/phosphatase"/>
    <property type="match status" value="1"/>
</dbReference>
<evidence type="ECO:0000313" key="2">
    <source>
        <dbReference type="EMBL" id="MYM38754.1"/>
    </source>
</evidence>
<reference evidence="2 3" key="1">
    <citation type="submission" date="2019-12" db="EMBL/GenBank/DDBJ databases">
        <title>Novel species isolated from a subtropical stream in China.</title>
        <authorList>
            <person name="Lu H."/>
        </authorList>
    </citation>
    <scope>NUCLEOTIDE SEQUENCE [LARGE SCALE GENOMIC DNA]</scope>
    <source>
        <strain evidence="2 3">CY13W</strain>
    </source>
</reference>
<dbReference type="GO" id="GO:0004519">
    <property type="term" value="F:endonuclease activity"/>
    <property type="evidence" value="ECO:0007669"/>
    <property type="project" value="UniProtKB-KW"/>
</dbReference>
<protein>
    <submittedName>
        <fullName evidence="2">Endonuclease/exonuclease/phosphatase family protein</fullName>
    </submittedName>
</protein>
<dbReference type="Pfam" id="PF03372">
    <property type="entry name" value="Exo_endo_phos"/>
    <property type="match status" value="1"/>
</dbReference>
<gene>
    <name evidence="2" type="ORF">GTP27_05365</name>
</gene>
<dbReference type="Proteomes" id="UP000478090">
    <property type="component" value="Unassembled WGS sequence"/>
</dbReference>
<keyword evidence="2" id="KW-0540">Nuclease</keyword>
<sequence length="317" mass="34952">MPQEIRFATFNVCNLSLPGEQLYDNLPPLTPDAYAAKVQWTAQQLDRLDADVIGLQEVFSLQTLRDVMAASVGYRNAVLAGVSTAPDPVTGQPRQMPQVALISRLPLAAPAAIHTDFPAGVTLPAGSRDALRYARALLRVTLQLEHQRQLDVIVLHLKSKRPDYDGEVAHDNPMCHAQAQLRSLIRRGTEAVALRSLLCQLNREAPRPRIVLGDFNDSVDAVTTSIIMGEGGSETAGRYYDSRRIQQDPTSSAHGYTILHEEHRMTIDHVLVSEHFHPASPQALGRVRSVRYFSEHLPEASPCASDHGQVLVQVQLD</sequence>
<dbReference type="InterPro" id="IPR036691">
    <property type="entry name" value="Endo/exonu/phosph_ase_sf"/>
</dbReference>
<evidence type="ECO:0000259" key="1">
    <source>
        <dbReference type="Pfam" id="PF03372"/>
    </source>
</evidence>
<dbReference type="RefSeq" id="WP_161038121.1">
    <property type="nucleotide sequence ID" value="NZ_WWCM01000002.1"/>
</dbReference>
<feature type="domain" description="Endonuclease/exonuclease/phosphatase" evidence="1">
    <location>
        <begin position="9"/>
        <end position="307"/>
    </location>
</feature>
<dbReference type="SUPFAM" id="SSF56219">
    <property type="entry name" value="DNase I-like"/>
    <property type="match status" value="1"/>
</dbReference>